<protein>
    <submittedName>
        <fullName evidence="5">SMP-30/gluconolactonase/LRE family protein</fullName>
    </submittedName>
</protein>
<dbReference type="GO" id="GO:0019853">
    <property type="term" value="P:L-ascorbic acid biosynthetic process"/>
    <property type="evidence" value="ECO:0007669"/>
    <property type="project" value="TreeGrafter"/>
</dbReference>
<dbReference type="Pfam" id="PF08450">
    <property type="entry name" value="SGL"/>
    <property type="match status" value="1"/>
</dbReference>
<reference evidence="6" key="1">
    <citation type="submission" date="2018-08" db="EMBL/GenBank/DDBJ databases">
        <authorList>
            <person name="Zhang J."/>
            <person name="Du Z.-J."/>
        </authorList>
    </citation>
    <scope>NUCLEOTIDE SEQUENCE [LARGE SCALE GENOMIC DNA]</scope>
    <source>
        <strain evidence="6">KCTC 52655</strain>
    </source>
</reference>
<feature type="binding site" evidence="3">
    <location>
        <position position="202"/>
    </location>
    <ligand>
        <name>a divalent metal cation</name>
        <dbReference type="ChEBI" id="CHEBI:60240"/>
    </ligand>
</feature>
<evidence type="ECO:0000313" key="5">
    <source>
        <dbReference type="EMBL" id="RDV29348.1"/>
    </source>
</evidence>
<dbReference type="InterPro" id="IPR011042">
    <property type="entry name" value="6-blade_b-propeller_TolB-like"/>
</dbReference>
<dbReference type="PRINTS" id="PR01790">
    <property type="entry name" value="SMP30FAMILY"/>
</dbReference>
<feature type="active site" description="Proton donor/acceptor" evidence="2">
    <location>
        <position position="202"/>
    </location>
</feature>
<feature type="binding site" evidence="3">
    <location>
        <position position="105"/>
    </location>
    <ligand>
        <name>substrate</name>
    </ligand>
</feature>
<dbReference type="OrthoDB" id="9775406at2"/>
<feature type="binding site" evidence="3">
    <location>
        <position position="107"/>
    </location>
    <ligand>
        <name>substrate</name>
    </ligand>
</feature>
<dbReference type="RefSeq" id="WP_115591638.1">
    <property type="nucleotide sequence ID" value="NZ_QRHA01000001.1"/>
</dbReference>
<keyword evidence="6" id="KW-1185">Reference proteome</keyword>
<evidence type="ECO:0000313" key="6">
    <source>
        <dbReference type="Proteomes" id="UP000256561"/>
    </source>
</evidence>
<comment type="cofactor">
    <cofactor evidence="3">
        <name>Zn(2+)</name>
        <dbReference type="ChEBI" id="CHEBI:29105"/>
    </cofactor>
    <text evidence="3">Binds 1 divalent metal cation per subunit.</text>
</comment>
<dbReference type="GO" id="GO:0004341">
    <property type="term" value="F:gluconolactonase activity"/>
    <property type="evidence" value="ECO:0007669"/>
    <property type="project" value="TreeGrafter"/>
</dbReference>
<dbReference type="EMBL" id="QRHA01000001">
    <property type="protein sequence ID" value="RDV29348.1"/>
    <property type="molecule type" value="Genomic_DNA"/>
</dbReference>
<comment type="caution">
    <text evidence="5">The sequence shown here is derived from an EMBL/GenBank/DDBJ whole genome shotgun (WGS) entry which is preliminary data.</text>
</comment>
<name>A0A3D8MGK4_9ALTE</name>
<feature type="binding site" evidence="3">
    <location>
        <position position="22"/>
    </location>
    <ligand>
        <name>a divalent metal cation</name>
        <dbReference type="ChEBI" id="CHEBI:60240"/>
    </ligand>
</feature>
<proteinExistence type="inferred from homology"/>
<dbReference type="InterPro" id="IPR005511">
    <property type="entry name" value="SMP-30"/>
</dbReference>
<evidence type="ECO:0000259" key="4">
    <source>
        <dbReference type="Pfam" id="PF08450"/>
    </source>
</evidence>
<keyword evidence="3" id="KW-0479">Metal-binding</keyword>
<dbReference type="GO" id="GO:0005509">
    <property type="term" value="F:calcium ion binding"/>
    <property type="evidence" value="ECO:0007669"/>
    <property type="project" value="TreeGrafter"/>
</dbReference>
<organism evidence="5 6">
    <name type="scientific">Alteromonas aestuariivivens</name>
    <dbReference type="NCBI Taxonomy" id="1938339"/>
    <lineage>
        <taxon>Bacteria</taxon>
        <taxon>Pseudomonadati</taxon>
        <taxon>Pseudomonadota</taxon>
        <taxon>Gammaproteobacteria</taxon>
        <taxon>Alteromonadales</taxon>
        <taxon>Alteromonadaceae</taxon>
        <taxon>Alteromonas/Salinimonas group</taxon>
        <taxon>Alteromonas</taxon>
    </lineage>
</organism>
<evidence type="ECO:0000256" key="1">
    <source>
        <dbReference type="ARBA" id="ARBA00008853"/>
    </source>
</evidence>
<dbReference type="SUPFAM" id="SSF63829">
    <property type="entry name" value="Calcium-dependent phosphotriesterase"/>
    <property type="match status" value="1"/>
</dbReference>
<feature type="domain" description="SMP-30/Gluconolactonase/LRE-like region" evidence="4">
    <location>
        <begin position="20"/>
        <end position="260"/>
    </location>
</feature>
<evidence type="ECO:0000256" key="3">
    <source>
        <dbReference type="PIRSR" id="PIRSR605511-2"/>
    </source>
</evidence>
<dbReference type="Proteomes" id="UP000256561">
    <property type="component" value="Unassembled WGS sequence"/>
</dbReference>
<keyword evidence="3" id="KW-0862">Zinc</keyword>
<gene>
    <name evidence="5" type="ORF">DXV75_02560</name>
</gene>
<dbReference type="Gene3D" id="2.120.10.30">
    <property type="entry name" value="TolB, C-terminal domain"/>
    <property type="match status" value="1"/>
</dbReference>
<accession>A0A3D8MGK4</accession>
<evidence type="ECO:0000256" key="2">
    <source>
        <dbReference type="PIRSR" id="PIRSR605511-1"/>
    </source>
</evidence>
<dbReference type="InterPro" id="IPR013658">
    <property type="entry name" value="SGL"/>
</dbReference>
<dbReference type="PANTHER" id="PTHR10907:SF47">
    <property type="entry name" value="REGUCALCIN"/>
    <property type="match status" value="1"/>
</dbReference>
<dbReference type="AlphaFoldDB" id="A0A3D8MGK4"/>
<comment type="similarity">
    <text evidence="1">Belongs to the SMP-30/CGR1 family.</text>
</comment>
<dbReference type="PANTHER" id="PTHR10907">
    <property type="entry name" value="REGUCALCIN"/>
    <property type="match status" value="1"/>
</dbReference>
<sequence length="299" mass="33475">MSQFTHWEVPIRALGNACLLGENPYYHRSHQRLYWVDIFGNKLHWMDLASQRIETLATAERLCWVVETESEQLLAGFQSRLCLLDTHSSESKPWCRLADEPGHNRLNDATVDHYGNLWFGSMDDNEEKPTGSLYFLGRGKSPEIKDTGYTVTNGPAHCARTNRLFHASSTERLIYVFDITEQGDITGKRVFARFSETMGYPDGLTVDDQGGLWVAQWGGGGIVRFQPDGTPDLRIALPAPYVTNTSFVASSPGRLYVTTSTLKMSSSEKQAFPDAGKLFELDISQTGLGGVYPPHFRLT</sequence>
<feature type="binding site" evidence="3">
    <location>
        <position position="153"/>
    </location>
    <ligand>
        <name>a divalent metal cation</name>
        <dbReference type="ChEBI" id="CHEBI:60240"/>
    </ligand>
</feature>